<feature type="compositionally biased region" description="Basic and acidic residues" evidence="1">
    <location>
        <begin position="265"/>
        <end position="286"/>
    </location>
</feature>
<accession>A0A8E5KHB8</accession>
<evidence type="ECO:0000313" key="2">
    <source>
        <dbReference type="EMBL" id="QVE55507.1"/>
    </source>
</evidence>
<feature type="region of interest" description="Disordered" evidence="1">
    <location>
        <begin position="265"/>
        <end position="383"/>
    </location>
</feature>
<name>A0A8E5KHB8_9VIRU</name>
<sequence length="383" mass="42432">MSLVDVNQFRRKVNATGSIASAVDSNAIYKLSPFHALQSDTYVRKSEFKVKMQQTNERGVACMSVPLFDDHDKQTIRESKLPYVHIAVVLIQISCLFDWAMSEGMEGTFALMDTLFDNVQDNVIRACNFRFVEGRAACCFKLNFPVCSEDALGGRPIVPYIKVVGANIREGLKGFSVSVGTIFSLNKTEFPSVSMRIDHDFVNIVGTEFLPKEKLTELTYEEISDSFQRLQTLPKPVTASLSRGRKEPIRVRDYSVMSSARCLIDKDGSDKEGKVRDEEGSRRSTDNEIQTASEAGPAVLRRSSSFSQGDGVWEHSSQRSKRTDRVRRPRSVKRLVRSGVRGAPRTDGSGVRVSRGGEQSAPGRGIQVQGELLRSGSESDSAA</sequence>
<dbReference type="Pfam" id="PF01107">
    <property type="entry name" value="MP"/>
    <property type="match status" value="1"/>
</dbReference>
<dbReference type="EMBL" id="MW331540">
    <property type="protein sequence ID" value="QVE55507.1"/>
    <property type="molecule type" value="Genomic_RNA"/>
</dbReference>
<proteinExistence type="predicted"/>
<dbReference type="InterPro" id="IPR028919">
    <property type="entry name" value="Viral_movement"/>
</dbReference>
<organism evidence="2">
    <name type="scientific">Prunus virus T</name>
    <dbReference type="NCBI Taxonomy" id="1472425"/>
    <lineage>
        <taxon>Viruses</taxon>
        <taxon>Riboviria</taxon>
        <taxon>Orthornavirae</taxon>
        <taxon>Kitrinoviricota</taxon>
        <taxon>Alsuviricetes</taxon>
        <taxon>Tymovirales</taxon>
        <taxon>Betaflexiviridae</taxon>
        <taxon>Trivirinae</taxon>
        <taxon>Tepovirus</taxon>
        <taxon>Tepovirus tafpruni</taxon>
    </lineage>
</organism>
<evidence type="ECO:0000256" key="1">
    <source>
        <dbReference type="SAM" id="MobiDB-lite"/>
    </source>
</evidence>
<feature type="compositionally biased region" description="Basic residues" evidence="1">
    <location>
        <begin position="324"/>
        <end position="336"/>
    </location>
</feature>
<feature type="compositionally biased region" description="Basic and acidic residues" evidence="1">
    <location>
        <begin position="312"/>
        <end position="323"/>
    </location>
</feature>
<reference evidence="2" key="1">
    <citation type="submission" date="2020-12" db="EMBL/GenBank/DDBJ databases">
        <title>Identification and characterization of divergent Betaflexiviridae isolates of Prunus virus T and cherry virus Turkey infecting Pyrus communis using high-throughput sequencing.</title>
        <authorList>
            <person name="Costa L.C."/>
            <person name="Hu X."/>
            <person name="Malapi-Wight M."/>
            <person name="Foster J."/>
            <person name="McFarland C."/>
            <person name="Hurtado-Gonzales O.P."/>
        </authorList>
    </citation>
    <scope>NUCLEOTIDE SEQUENCE</scope>
    <source>
        <strain evidence="2">PGQP2_PrVT</strain>
    </source>
</reference>
<protein>
    <submittedName>
        <fullName evidence="2">Movement protein</fullName>
    </submittedName>
</protein>